<protein>
    <recommendedName>
        <fullName evidence="4">EamA domain-containing protein</fullName>
    </recommendedName>
</protein>
<sequence>MTSAAKSMFVFGIYLLCISLSCLIAPNTVIELIGIGEPGDASVFIRFSGMMAFFLAVYYFLAARKEQRDFMWWSVFTRPLIFAFCVLFVLTDSFPTIAIFVGLFDSLAALWTYLALRSMATEG</sequence>
<evidence type="ECO:0000313" key="3">
    <source>
        <dbReference type="Proteomes" id="UP001597343"/>
    </source>
</evidence>
<evidence type="ECO:0000313" key="2">
    <source>
        <dbReference type="EMBL" id="MFD2171209.1"/>
    </source>
</evidence>
<feature type="transmembrane region" description="Helical" evidence="1">
    <location>
        <begin position="97"/>
        <end position="116"/>
    </location>
</feature>
<keyword evidence="3" id="KW-1185">Reference proteome</keyword>
<feature type="transmembrane region" description="Helical" evidence="1">
    <location>
        <begin position="41"/>
        <end position="61"/>
    </location>
</feature>
<dbReference type="EMBL" id="JBHUIO010000009">
    <property type="protein sequence ID" value="MFD2171209.1"/>
    <property type="molecule type" value="Genomic_DNA"/>
</dbReference>
<comment type="caution">
    <text evidence="2">The sequence shown here is derived from an EMBL/GenBank/DDBJ whole genome shotgun (WGS) entry which is preliminary data.</text>
</comment>
<feature type="transmembrane region" description="Helical" evidence="1">
    <location>
        <begin position="70"/>
        <end position="91"/>
    </location>
</feature>
<organism evidence="2 3">
    <name type="scientific">Tumebacillus lipolyticus</name>
    <dbReference type="NCBI Taxonomy" id="1280370"/>
    <lineage>
        <taxon>Bacteria</taxon>
        <taxon>Bacillati</taxon>
        <taxon>Bacillota</taxon>
        <taxon>Bacilli</taxon>
        <taxon>Bacillales</taxon>
        <taxon>Alicyclobacillaceae</taxon>
        <taxon>Tumebacillus</taxon>
    </lineage>
</organism>
<evidence type="ECO:0000256" key="1">
    <source>
        <dbReference type="SAM" id="Phobius"/>
    </source>
</evidence>
<keyword evidence="1" id="KW-0812">Transmembrane</keyword>
<dbReference type="PROSITE" id="PS51257">
    <property type="entry name" value="PROKAR_LIPOPROTEIN"/>
    <property type="match status" value="1"/>
</dbReference>
<feature type="transmembrane region" description="Helical" evidence="1">
    <location>
        <begin position="12"/>
        <end position="35"/>
    </location>
</feature>
<keyword evidence="1" id="KW-1133">Transmembrane helix</keyword>
<dbReference type="RefSeq" id="WP_386047829.1">
    <property type="nucleotide sequence ID" value="NZ_JBHUIO010000009.1"/>
</dbReference>
<evidence type="ECO:0008006" key="4">
    <source>
        <dbReference type="Google" id="ProtNLM"/>
    </source>
</evidence>
<gene>
    <name evidence="2" type="ORF">ACFSOY_14670</name>
</gene>
<proteinExistence type="predicted"/>
<name>A0ABW5A0T7_9BACL</name>
<accession>A0ABW5A0T7</accession>
<reference evidence="3" key="1">
    <citation type="journal article" date="2019" name="Int. J. Syst. Evol. Microbiol.">
        <title>The Global Catalogue of Microorganisms (GCM) 10K type strain sequencing project: providing services to taxonomists for standard genome sequencing and annotation.</title>
        <authorList>
            <consortium name="The Broad Institute Genomics Platform"/>
            <consortium name="The Broad Institute Genome Sequencing Center for Infectious Disease"/>
            <person name="Wu L."/>
            <person name="Ma J."/>
        </authorList>
    </citation>
    <scope>NUCLEOTIDE SEQUENCE [LARGE SCALE GENOMIC DNA]</scope>
    <source>
        <strain evidence="3">CGMCC 1.13574</strain>
    </source>
</reference>
<dbReference type="Proteomes" id="UP001597343">
    <property type="component" value="Unassembled WGS sequence"/>
</dbReference>
<keyword evidence="1" id="KW-0472">Membrane</keyword>